<dbReference type="InterPro" id="IPR035931">
    <property type="entry name" value="YlxR-like_sf"/>
</dbReference>
<dbReference type="EMBL" id="JAPDNT010000004">
    <property type="protein sequence ID" value="MCW3474710.1"/>
    <property type="molecule type" value="Genomic_DNA"/>
</dbReference>
<comment type="caution">
    <text evidence="3">The sequence shown here is derived from an EMBL/GenBank/DDBJ whole genome shotgun (WGS) entry which is preliminary data.</text>
</comment>
<dbReference type="PANTHER" id="PTHR34215">
    <property type="entry name" value="BLL0784 PROTEIN"/>
    <property type="match status" value="1"/>
</dbReference>
<evidence type="ECO:0000256" key="1">
    <source>
        <dbReference type="SAM" id="MobiDB-lite"/>
    </source>
</evidence>
<evidence type="ECO:0000313" key="4">
    <source>
        <dbReference type="Proteomes" id="UP001165679"/>
    </source>
</evidence>
<reference evidence="3" key="2">
    <citation type="submission" date="2022-10" db="EMBL/GenBank/DDBJ databases">
        <authorList>
            <person name="Trinh H.N."/>
        </authorList>
    </citation>
    <scope>NUCLEOTIDE SEQUENCE</scope>
    <source>
        <strain evidence="3">RN2-1</strain>
    </source>
</reference>
<accession>A0AA42CHC6</accession>
<dbReference type="SUPFAM" id="SSF55315">
    <property type="entry name" value="L30e-like"/>
    <property type="match status" value="1"/>
</dbReference>
<name>A0AA42CHC6_9PROT</name>
<dbReference type="InterPro" id="IPR029064">
    <property type="entry name" value="Ribosomal_eL30-like_sf"/>
</dbReference>
<evidence type="ECO:0000313" key="3">
    <source>
        <dbReference type="EMBL" id="MCW3474710.1"/>
    </source>
</evidence>
<dbReference type="Gene3D" id="3.30.1330.30">
    <property type="match status" value="1"/>
</dbReference>
<dbReference type="CDD" id="cd00279">
    <property type="entry name" value="YlxR"/>
    <property type="match status" value="1"/>
</dbReference>
<dbReference type="Gene3D" id="3.30.1230.10">
    <property type="entry name" value="YlxR-like"/>
    <property type="match status" value="1"/>
</dbReference>
<dbReference type="Proteomes" id="UP001165679">
    <property type="component" value="Unassembled WGS sequence"/>
</dbReference>
<feature type="region of interest" description="Disordered" evidence="1">
    <location>
        <begin position="205"/>
        <end position="253"/>
    </location>
</feature>
<proteinExistence type="predicted"/>
<dbReference type="SUPFAM" id="SSF64376">
    <property type="entry name" value="YlxR-like"/>
    <property type="match status" value="1"/>
</dbReference>
<dbReference type="AlphaFoldDB" id="A0AA42CHC6"/>
<dbReference type="NCBIfam" id="NF006622">
    <property type="entry name" value="PRK09190.1"/>
    <property type="match status" value="1"/>
</dbReference>
<organism evidence="3 4">
    <name type="scientific">Limobrevibacterium gyesilva</name>
    <dbReference type="NCBI Taxonomy" id="2991712"/>
    <lineage>
        <taxon>Bacteria</taxon>
        <taxon>Pseudomonadati</taxon>
        <taxon>Pseudomonadota</taxon>
        <taxon>Alphaproteobacteria</taxon>
        <taxon>Acetobacterales</taxon>
        <taxon>Acetobacteraceae</taxon>
        <taxon>Limobrevibacterium</taxon>
    </lineage>
</organism>
<dbReference type="InterPro" id="IPR037465">
    <property type="entry name" value="YlxR"/>
</dbReference>
<dbReference type="PANTHER" id="PTHR34215:SF1">
    <property type="entry name" value="YLXR DOMAIN-CONTAINING PROTEIN"/>
    <property type="match status" value="1"/>
</dbReference>
<reference evidence="3" key="1">
    <citation type="submission" date="2022-09" db="EMBL/GenBank/DDBJ databases">
        <title>Rhodovastum sp. nov. RN2-1 isolated from soil in Seongnam, South Korea.</title>
        <authorList>
            <person name="Le N.T."/>
        </authorList>
    </citation>
    <scope>NUCLEOTIDE SEQUENCE</scope>
    <source>
        <strain evidence="3">RN2-1</strain>
    </source>
</reference>
<evidence type="ECO:0000259" key="2">
    <source>
        <dbReference type="Pfam" id="PF04296"/>
    </source>
</evidence>
<dbReference type="InterPro" id="IPR007393">
    <property type="entry name" value="YlxR_dom"/>
</dbReference>
<sequence length="253" mass="26578">MAEQNDADDAPETGPLRRCVVTRERLAKDKMIRFVVGPDRRIVPDLAARLPGRGIWLSARGDVIETARTRGAFAKAARGPVTVPPDLTSGLQVALARRIVDTLGLARRAGQAVCGFAKAREWLDTGRAALVVQARDGSADERARFLGGWGQRLPVVAPLDAASLGAVFGRDHVVHVAVASGRLAETLRIEAERLAGVEQVIATDATEPAHASGNGAARRRERTSPPGHGGRIGDPPGHPDGSGARNADEGAGE</sequence>
<feature type="domain" description="YlxR" evidence="2">
    <location>
        <begin position="17"/>
        <end position="87"/>
    </location>
</feature>
<dbReference type="Pfam" id="PF04296">
    <property type="entry name" value="YlxR"/>
    <property type="match status" value="1"/>
</dbReference>
<keyword evidence="4" id="KW-1185">Reference proteome</keyword>
<protein>
    <submittedName>
        <fullName evidence="3">RNA-binding protein</fullName>
    </submittedName>
</protein>
<gene>
    <name evidence="3" type="ORF">OL599_08950</name>
</gene>